<dbReference type="GO" id="GO:0046556">
    <property type="term" value="F:alpha-L-arabinofuranosidase activity"/>
    <property type="evidence" value="ECO:0007669"/>
    <property type="project" value="UniProtKB-EC"/>
</dbReference>
<dbReference type="AlphaFoldDB" id="A0A2V3PQT3"/>
<comment type="caution">
    <text evidence="10">The sequence shown here is derived from an EMBL/GenBank/DDBJ whole genome shotgun (WGS) entry which is preliminary data.</text>
</comment>
<dbReference type="OrthoDB" id="9758333at2"/>
<dbReference type="GO" id="GO:0046373">
    <property type="term" value="P:L-arabinose metabolic process"/>
    <property type="evidence" value="ECO:0007669"/>
    <property type="project" value="InterPro"/>
</dbReference>
<dbReference type="InterPro" id="IPR013780">
    <property type="entry name" value="Glyco_hydro_b"/>
</dbReference>
<reference evidence="10 11" key="1">
    <citation type="submission" date="2018-03" db="EMBL/GenBank/DDBJ databases">
        <title>Genomic Encyclopedia of Archaeal and Bacterial Type Strains, Phase II (KMG-II): from individual species to whole genera.</title>
        <authorList>
            <person name="Goeker M."/>
        </authorList>
    </citation>
    <scope>NUCLEOTIDE SEQUENCE [LARGE SCALE GENOMIC DNA]</scope>
    <source>
        <strain evidence="10 11">DSM 100214</strain>
    </source>
</reference>
<evidence type="ECO:0000313" key="11">
    <source>
        <dbReference type="Proteomes" id="UP000247973"/>
    </source>
</evidence>
<keyword evidence="5" id="KW-0378">Hydrolase</keyword>
<dbReference type="EC" id="3.2.1.55" evidence="4"/>
<protein>
    <recommendedName>
        <fullName evidence="4">non-reducing end alpha-L-arabinofuranosidase</fullName>
        <ecNumber evidence="4">3.2.1.55</ecNumber>
    </recommendedName>
</protein>
<keyword evidence="11" id="KW-1185">Reference proteome</keyword>
<feature type="chain" id="PRO_5016025821" description="non-reducing end alpha-L-arabinofuranosidase" evidence="8">
    <location>
        <begin position="23"/>
        <end position="514"/>
    </location>
</feature>
<dbReference type="EMBL" id="QICL01000034">
    <property type="protein sequence ID" value="PXV59948.1"/>
    <property type="molecule type" value="Genomic_DNA"/>
</dbReference>
<feature type="domain" description="Alpha-L-arabinofuranosidase C-terminal" evidence="9">
    <location>
        <begin position="317"/>
        <end position="507"/>
    </location>
</feature>
<dbReference type="PANTHER" id="PTHR43576">
    <property type="entry name" value="ALPHA-L-ARABINOFURANOSIDASE C-RELATED"/>
    <property type="match status" value="1"/>
</dbReference>
<evidence type="ECO:0000256" key="4">
    <source>
        <dbReference type="ARBA" id="ARBA00012670"/>
    </source>
</evidence>
<evidence type="ECO:0000259" key="9">
    <source>
        <dbReference type="SMART" id="SM00813"/>
    </source>
</evidence>
<evidence type="ECO:0000256" key="3">
    <source>
        <dbReference type="ARBA" id="ARBA00011165"/>
    </source>
</evidence>
<accession>A0A2V3PQT3</accession>
<keyword evidence="6" id="KW-0119">Carbohydrate metabolism</keyword>
<keyword evidence="8" id="KW-0732">Signal</keyword>
<dbReference type="SUPFAM" id="SSF51011">
    <property type="entry name" value="Glycosyl hydrolase domain"/>
    <property type="match status" value="1"/>
</dbReference>
<evidence type="ECO:0000256" key="2">
    <source>
        <dbReference type="ARBA" id="ARBA00007186"/>
    </source>
</evidence>
<evidence type="ECO:0000313" key="10">
    <source>
        <dbReference type="EMBL" id="PXV59948.1"/>
    </source>
</evidence>
<sequence length="514" mass="58362">MKLSNILFTAALWSLFMSNTSAQENKMVINADQGTQTISKHIYGQFSEHLGHCIYGGIWVGENSSIPNTRGIRNDVVEALKRINIPNLRWPGGCFADEYHWMDGIGPRENRPKMVNTHWGSVVEDNSFGTHEFLDLCEQLNCEPYICGNVGSGTVEEMSKWVEYITFDGESPMAKLRQQNGREKPWKVKFWGVGNENWGCGGNMKADYYADLYLRFSTYCRNYGENKLFKIAGGPNVDDYNWTETLMQKAGNRMNGVSLHYYVVPNDWKDKGSATQFDENEYYRTIGKAYFMQELVEKHSAVMDKYDPQKKIALMPDEWGAWYNVEPGTNPGFLFQQNTMRDAIIAGVTLNIFNQHCDRVKMSNIAQMVNVLQAMILTDNEKMVLTPTYWVFDLYKVHQEATMLPMILSSNKCENNGKVMDAVNSSASIDADGKMHITLVNIDLSNEQIVSCDIKGHRVSKVSGQILTSPQVNDHNTFDKPNTVKPSDFKGVKMDKQNLSVKLPPKSVVMLELE</sequence>
<dbReference type="Gene3D" id="3.20.20.80">
    <property type="entry name" value="Glycosidases"/>
    <property type="match status" value="1"/>
</dbReference>
<comment type="catalytic activity">
    <reaction evidence="1">
        <text>Hydrolysis of terminal non-reducing alpha-L-arabinofuranoside residues in alpha-L-arabinosides.</text>
        <dbReference type="EC" id="3.2.1.55"/>
    </reaction>
</comment>
<dbReference type="Pfam" id="PF22848">
    <property type="entry name" value="ASD1_dom"/>
    <property type="match status" value="1"/>
</dbReference>
<dbReference type="PANTHER" id="PTHR43576:SF2">
    <property type="entry name" value="INTRACELLULAR EXO-ALPHA-L-ARABINOFURANOSIDASE 2"/>
    <property type="match status" value="1"/>
</dbReference>
<evidence type="ECO:0000256" key="6">
    <source>
        <dbReference type="ARBA" id="ARBA00023277"/>
    </source>
</evidence>
<gene>
    <name evidence="10" type="ORF">CLV62_1343</name>
</gene>
<dbReference type="Proteomes" id="UP000247973">
    <property type="component" value="Unassembled WGS sequence"/>
</dbReference>
<dbReference type="SMART" id="SM00813">
    <property type="entry name" value="Alpha-L-AF_C"/>
    <property type="match status" value="1"/>
</dbReference>
<proteinExistence type="inferred from homology"/>
<organism evidence="10 11">
    <name type="scientific">Dysgonomonas alginatilytica</name>
    <dbReference type="NCBI Taxonomy" id="1605892"/>
    <lineage>
        <taxon>Bacteria</taxon>
        <taxon>Pseudomonadati</taxon>
        <taxon>Bacteroidota</taxon>
        <taxon>Bacteroidia</taxon>
        <taxon>Bacteroidales</taxon>
        <taxon>Dysgonomonadaceae</taxon>
        <taxon>Dysgonomonas</taxon>
    </lineage>
</organism>
<dbReference type="InterPro" id="IPR055235">
    <property type="entry name" value="ASD1_cat"/>
</dbReference>
<evidence type="ECO:0000256" key="7">
    <source>
        <dbReference type="ARBA" id="ARBA00023295"/>
    </source>
</evidence>
<dbReference type="GO" id="GO:0000272">
    <property type="term" value="P:polysaccharide catabolic process"/>
    <property type="evidence" value="ECO:0007669"/>
    <property type="project" value="TreeGrafter"/>
</dbReference>
<dbReference type="InterPro" id="IPR017853">
    <property type="entry name" value="GH"/>
</dbReference>
<dbReference type="InterPro" id="IPR010720">
    <property type="entry name" value="Alpha-L-AF_C"/>
</dbReference>
<feature type="signal peptide" evidence="8">
    <location>
        <begin position="1"/>
        <end position="22"/>
    </location>
</feature>
<evidence type="ECO:0000256" key="5">
    <source>
        <dbReference type="ARBA" id="ARBA00022801"/>
    </source>
</evidence>
<dbReference type="Pfam" id="PF06964">
    <property type="entry name" value="Alpha-L-AF_C"/>
    <property type="match status" value="1"/>
</dbReference>
<keyword evidence="7" id="KW-0326">Glycosidase</keyword>
<comment type="similarity">
    <text evidence="2">Belongs to the glycosyl hydrolase 51 family.</text>
</comment>
<comment type="subunit">
    <text evidence="3">Homohexamer; trimer of dimers.</text>
</comment>
<evidence type="ECO:0000256" key="8">
    <source>
        <dbReference type="SAM" id="SignalP"/>
    </source>
</evidence>
<name>A0A2V3PQT3_9BACT</name>
<dbReference type="Gene3D" id="2.60.40.1180">
    <property type="entry name" value="Golgi alpha-mannosidase II"/>
    <property type="match status" value="1"/>
</dbReference>
<dbReference type="SUPFAM" id="SSF51445">
    <property type="entry name" value="(Trans)glycosidases"/>
    <property type="match status" value="1"/>
</dbReference>
<evidence type="ECO:0000256" key="1">
    <source>
        <dbReference type="ARBA" id="ARBA00001462"/>
    </source>
</evidence>